<sequence length="388" mass="42902">MTYSERRITALRSLLAKEDLDGILLATGASFVYLLDMASMPFQRTSVTKNQRGIPSIEALNAPDCMLYVPREGECRIVCVPWREASFAGASVRVDVEFIDRFYEALRRFVRGTRFAVSDCCSAWMTGLLKEAVPAAEVVPGEALVECLRHRKDEKEIDLLRRAAARTDTIMDKVVERLRPGITSPEVEQMLVDFGIEAGAQDLAFGPASMFTQAGTSSAQTIGGCPRDAVLAPGTSVAFDFGYIFDGYASDFGRSFHCGPAPIHLREGYAALQAAQCHMISSIVPGVTNIRDVDGMVRTEVTRLGFGDWMTNKEKGVIGHQIGIDVHEMPWMNKFVDFVLEPGMVFCSEPKMWFPGECYMRVEDMILVTETGAVSLTSCSRDRFELPV</sequence>
<reference evidence="2 3" key="1">
    <citation type="journal article" date="2019" name="Nat. Med.">
        <title>A library of human gut bacterial isolates paired with longitudinal multiomics data enables mechanistic microbiome research.</title>
        <authorList>
            <person name="Poyet M."/>
            <person name="Groussin M."/>
            <person name="Gibbons S.M."/>
            <person name="Avila-Pacheco J."/>
            <person name="Jiang X."/>
            <person name="Kearney S.M."/>
            <person name="Perrotta A.R."/>
            <person name="Berdy B."/>
            <person name="Zhao S."/>
            <person name="Lieberman T.D."/>
            <person name="Swanson P.K."/>
            <person name="Smith M."/>
            <person name="Roesemann S."/>
            <person name="Alexander J.E."/>
            <person name="Rich S.A."/>
            <person name="Livny J."/>
            <person name="Vlamakis H."/>
            <person name="Clish C."/>
            <person name="Bullock K."/>
            <person name="Deik A."/>
            <person name="Scott J."/>
            <person name="Pierce K.A."/>
            <person name="Xavier R.J."/>
            <person name="Alm E.J."/>
        </authorList>
    </citation>
    <scope>NUCLEOTIDE SEQUENCE [LARGE SCALE GENOMIC DNA]</scope>
    <source>
        <strain evidence="2 3">BIOML-A7</strain>
    </source>
</reference>
<dbReference type="Gene3D" id="3.90.230.10">
    <property type="entry name" value="Creatinase/methionine aminopeptidase superfamily"/>
    <property type="match status" value="1"/>
</dbReference>
<evidence type="ECO:0000313" key="3">
    <source>
        <dbReference type="Proteomes" id="UP000449193"/>
    </source>
</evidence>
<dbReference type="SUPFAM" id="SSF55920">
    <property type="entry name" value="Creatinase/aminopeptidase"/>
    <property type="match status" value="1"/>
</dbReference>
<name>A0A6I3QD78_9FIRM</name>
<evidence type="ECO:0000313" key="2">
    <source>
        <dbReference type="EMBL" id="MTS53106.1"/>
    </source>
</evidence>
<dbReference type="Proteomes" id="UP000449193">
    <property type="component" value="Unassembled WGS sequence"/>
</dbReference>
<organism evidence="2 3">
    <name type="scientific">Ruthenibacterium lactatiformans</name>
    <dbReference type="NCBI Taxonomy" id="1550024"/>
    <lineage>
        <taxon>Bacteria</taxon>
        <taxon>Bacillati</taxon>
        <taxon>Bacillota</taxon>
        <taxon>Clostridia</taxon>
        <taxon>Eubacteriales</taxon>
        <taxon>Oscillospiraceae</taxon>
        <taxon>Ruthenibacterium</taxon>
    </lineage>
</organism>
<dbReference type="InterPro" id="IPR029149">
    <property type="entry name" value="Creatin/AminoP/Spt16_N"/>
</dbReference>
<evidence type="ECO:0000259" key="1">
    <source>
        <dbReference type="Pfam" id="PF00557"/>
    </source>
</evidence>
<dbReference type="EMBL" id="WMZR01000034">
    <property type="protein sequence ID" value="MTS53106.1"/>
    <property type="molecule type" value="Genomic_DNA"/>
</dbReference>
<gene>
    <name evidence="2" type="ORF">GMD52_16440</name>
</gene>
<dbReference type="PANTHER" id="PTHR46112">
    <property type="entry name" value="AMINOPEPTIDASE"/>
    <property type="match status" value="1"/>
</dbReference>
<feature type="domain" description="Peptidase M24" evidence="1">
    <location>
        <begin position="159"/>
        <end position="370"/>
    </location>
</feature>
<dbReference type="InterPro" id="IPR050659">
    <property type="entry name" value="Peptidase_M24B"/>
</dbReference>
<protein>
    <submittedName>
        <fullName evidence="2">M24 family metallopeptidase</fullName>
    </submittedName>
</protein>
<dbReference type="Gene3D" id="3.40.350.10">
    <property type="entry name" value="Creatinase/prolidase N-terminal domain"/>
    <property type="match status" value="1"/>
</dbReference>
<proteinExistence type="predicted"/>
<dbReference type="RefSeq" id="WP_155201825.1">
    <property type="nucleotide sequence ID" value="NZ_WMZL01000041.1"/>
</dbReference>
<dbReference type="PANTHER" id="PTHR46112:SF2">
    <property type="entry name" value="XAA-PRO AMINOPEPTIDASE P-RELATED"/>
    <property type="match status" value="1"/>
</dbReference>
<dbReference type="InterPro" id="IPR036005">
    <property type="entry name" value="Creatinase/aminopeptidase-like"/>
</dbReference>
<dbReference type="InterPro" id="IPR000994">
    <property type="entry name" value="Pept_M24"/>
</dbReference>
<accession>A0A6I3QD78</accession>
<dbReference type="SUPFAM" id="SSF53092">
    <property type="entry name" value="Creatinase/prolidase N-terminal domain"/>
    <property type="match status" value="1"/>
</dbReference>
<dbReference type="Pfam" id="PF00557">
    <property type="entry name" value="Peptidase_M24"/>
    <property type="match status" value="1"/>
</dbReference>
<comment type="caution">
    <text evidence="2">The sequence shown here is derived from an EMBL/GenBank/DDBJ whole genome shotgun (WGS) entry which is preliminary data.</text>
</comment>
<dbReference type="AlphaFoldDB" id="A0A6I3QD78"/>